<dbReference type="CDD" id="cd03301">
    <property type="entry name" value="ABC_MalK_N"/>
    <property type="match status" value="1"/>
</dbReference>
<reference evidence="6 7" key="1">
    <citation type="submission" date="2017-04" db="EMBL/GenBank/DDBJ databases">
        <authorList>
            <person name="Afonso C.L."/>
            <person name="Miller P.J."/>
            <person name="Scott M.A."/>
            <person name="Spackman E."/>
            <person name="Goraichik I."/>
            <person name="Dimitrov K.M."/>
            <person name="Suarez D.L."/>
            <person name="Swayne D.E."/>
        </authorList>
    </citation>
    <scope>NUCLEOTIDE SEQUENCE [LARGE SCALE GENOMIC DNA]</scope>
    <source>
        <strain evidence="6 7">USBA 355</strain>
    </source>
</reference>
<organism evidence="6 7">
    <name type="scientific">Tistlia consotensis USBA 355</name>
    <dbReference type="NCBI Taxonomy" id="560819"/>
    <lineage>
        <taxon>Bacteria</taxon>
        <taxon>Pseudomonadati</taxon>
        <taxon>Pseudomonadota</taxon>
        <taxon>Alphaproteobacteria</taxon>
        <taxon>Rhodospirillales</taxon>
        <taxon>Rhodovibrionaceae</taxon>
        <taxon>Tistlia</taxon>
    </lineage>
</organism>
<dbReference type="FunFam" id="3.40.50.300:FF:000042">
    <property type="entry name" value="Maltose/maltodextrin ABC transporter, ATP-binding protein"/>
    <property type="match status" value="1"/>
</dbReference>
<name>A0A1Y6B9V7_9PROT</name>
<keyword evidence="7" id="KW-1185">Reference proteome</keyword>
<dbReference type="GO" id="GO:0055052">
    <property type="term" value="C:ATP-binding cassette (ABC) transporter complex, substrate-binding subunit-containing"/>
    <property type="evidence" value="ECO:0007669"/>
    <property type="project" value="TreeGrafter"/>
</dbReference>
<dbReference type="RefSeq" id="WP_085121421.1">
    <property type="nucleotide sequence ID" value="NZ_FWZX01000002.1"/>
</dbReference>
<dbReference type="SUPFAM" id="SSF52540">
    <property type="entry name" value="P-loop containing nucleoside triphosphate hydrolases"/>
    <property type="match status" value="1"/>
</dbReference>
<evidence type="ECO:0000256" key="1">
    <source>
        <dbReference type="ARBA" id="ARBA00005417"/>
    </source>
</evidence>
<dbReference type="STRING" id="560819.SAMN05428998_102354"/>
<dbReference type="InterPro" id="IPR003593">
    <property type="entry name" value="AAA+_ATPase"/>
</dbReference>
<dbReference type="AlphaFoldDB" id="A0A1Y6B9V7"/>
<dbReference type="Pfam" id="PF08402">
    <property type="entry name" value="TOBE_2"/>
    <property type="match status" value="1"/>
</dbReference>
<dbReference type="Proteomes" id="UP000192917">
    <property type="component" value="Unassembled WGS sequence"/>
</dbReference>
<dbReference type="InterPro" id="IPR027417">
    <property type="entry name" value="P-loop_NTPase"/>
</dbReference>
<dbReference type="InterPro" id="IPR047641">
    <property type="entry name" value="ABC_transpr_MalK/UgpC-like"/>
</dbReference>
<dbReference type="GO" id="GO:0140359">
    <property type="term" value="F:ABC-type transporter activity"/>
    <property type="evidence" value="ECO:0007669"/>
    <property type="project" value="InterPro"/>
</dbReference>
<dbReference type="InterPro" id="IPR017871">
    <property type="entry name" value="ABC_transporter-like_CS"/>
</dbReference>
<dbReference type="GO" id="GO:0005524">
    <property type="term" value="F:ATP binding"/>
    <property type="evidence" value="ECO:0007669"/>
    <property type="project" value="UniProtKB-KW"/>
</dbReference>
<dbReference type="PROSITE" id="PS50893">
    <property type="entry name" value="ABC_TRANSPORTER_2"/>
    <property type="match status" value="1"/>
</dbReference>
<sequence length="393" mass="42025">MAGIELEGIRKSFGPTAVLKGVSLAIADGEFLSLVGPSGCGKSTLLRIIAGLEVQDAGRIRIGSRAVEGIAASARNLAMVFQSYALYPHLTVAENIAVPLRMRRLSGLQRLPLVGGLLPGSRRERAAIDAAVRSAAEILDIGHLLQRKPAQLSGGQRQRVAVGRALVREPEAFLLDEPLSNLDAKLRVHMRSEIAGLHRRLATTFVYVTHDQAEAMTMSDRIAVMLDGELLQVATPHEVYHRPADRRVAEFIGSPKINLLPAAIGGDGAVTLLGLPTGRVALEGQGQAALAGLRPEALHETRGRGLAGRVVHLENLGSEIFLHVAVEGLEAPLVVRREPEPDGSHAAPRLADGPVTLDFDARRLVLFDRQGRALPLRAAPRQDARPRAEAAHG</sequence>
<evidence type="ECO:0000313" key="6">
    <source>
        <dbReference type="EMBL" id="SMF00511.1"/>
    </source>
</evidence>
<keyword evidence="2" id="KW-0813">Transport</keyword>
<gene>
    <name evidence="6" type="ORF">SAMN05428998_102354</name>
</gene>
<protein>
    <submittedName>
        <fullName evidence="6">Carbohydrate ABC transporter ATP-binding protein, CUT1 family</fullName>
    </submittedName>
</protein>
<dbReference type="SUPFAM" id="SSF50331">
    <property type="entry name" value="MOP-like"/>
    <property type="match status" value="1"/>
</dbReference>
<dbReference type="InterPro" id="IPR015855">
    <property type="entry name" value="ABC_transpr_MalK-like"/>
</dbReference>
<dbReference type="PANTHER" id="PTHR43875:SF1">
    <property type="entry name" value="OSMOPROTECTIVE COMPOUNDS UPTAKE ATP-BINDING PROTEIN GGTA"/>
    <property type="match status" value="1"/>
</dbReference>
<dbReference type="InterPro" id="IPR008995">
    <property type="entry name" value="Mo/tungstate-bd_C_term_dom"/>
</dbReference>
<dbReference type="InterPro" id="IPR013611">
    <property type="entry name" value="Transp-assoc_OB_typ2"/>
</dbReference>
<dbReference type="GO" id="GO:0016887">
    <property type="term" value="F:ATP hydrolysis activity"/>
    <property type="evidence" value="ECO:0007669"/>
    <property type="project" value="InterPro"/>
</dbReference>
<accession>A0A1Y6B9V7</accession>
<dbReference type="PROSITE" id="PS00211">
    <property type="entry name" value="ABC_TRANSPORTER_1"/>
    <property type="match status" value="1"/>
</dbReference>
<evidence type="ECO:0000256" key="4">
    <source>
        <dbReference type="ARBA" id="ARBA00022840"/>
    </source>
</evidence>
<evidence type="ECO:0000256" key="2">
    <source>
        <dbReference type="ARBA" id="ARBA00022448"/>
    </source>
</evidence>
<dbReference type="Pfam" id="PF00005">
    <property type="entry name" value="ABC_tran"/>
    <property type="match status" value="1"/>
</dbReference>
<dbReference type="PANTHER" id="PTHR43875">
    <property type="entry name" value="MALTODEXTRIN IMPORT ATP-BINDING PROTEIN MSMX"/>
    <property type="match status" value="1"/>
</dbReference>
<keyword evidence="3" id="KW-0547">Nucleotide-binding</keyword>
<proteinExistence type="inferred from homology"/>
<feature type="domain" description="ABC transporter" evidence="5">
    <location>
        <begin position="4"/>
        <end position="252"/>
    </location>
</feature>
<dbReference type="Gene3D" id="2.40.50.100">
    <property type="match status" value="1"/>
</dbReference>
<evidence type="ECO:0000259" key="5">
    <source>
        <dbReference type="PROSITE" id="PS50893"/>
    </source>
</evidence>
<dbReference type="Gene3D" id="2.40.50.140">
    <property type="entry name" value="Nucleic acid-binding proteins"/>
    <property type="match status" value="1"/>
</dbReference>
<evidence type="ECO:0000313" key="7">
    <source>
        <dbReference type="Proteomes" id="UP000192917"/>
    </source>
</evidence>
<comment type="similarity">
    <text evidence="1">Belongs to the ABC transporter superfamily.</text>
</comment>
<dbReference type="EMBL" id="FWZX01000002">
    <property type="protein sequence ID" value="SMF00511.1"/>
    <property type="molecule type" value="Genomic_DNA"/>
</dbReference>
<dbReference type="SMART" id="SM00382">
    <property type="entry name" value="AAA"/>
    <property type="match status" value="1"/>
</dbReference>
<dbReference type="InterPro" id="IPR012340">
    <property type="entry name" value="NA-bd_OB-fold"/>
</dbReference>
<keyword evidence="4 6" id="KW-0067">ATP-binding</keyword>
<evidence type="ECO:0000256" key="3">
    <source>
        <dbReference type="ARBA" id="ARBA00022741"/>
    </source>
</evidence>
<dbReference type="GO" id="GO:0008643">
    <property type="term" value="P:carbohydrate transport"/>
    <property type="evidence" value="ECO:0007669"/>
    <property type="project" value="InterPro"/>
</dbReference>
<dbReference type="InterPro" id="IPR003439">
    <property type="entry name" value="ABC_transporter-like_ATP-bd"/>
</dbReference>
<dbReference type="Gene3D" id="3.40.50.300">
    <property type="entry name" value="P-loop containing nucleotide triphosphate hydrolases"/>
    <property type="match status" value="1"/>
</dbReference>